<accession>A0A0N7MPN4</accession>
<organism evidence="2 3">
    <name type="scientific">Candidatus Kryptonium thompsonii</name>
    <dbReference type="NCBI Taxonomy" id="1633631"/>
    <lineage>
        <taxon>Bacteria</taxon>
        <taxon>Pseudomonadati</taxon>
        <taxon>Candidatus Kryptoniota</taxon>
        <taxon>Candidatus Kryptonium</taxon>
    </lineage>
</organism>
<dbReference type="Proteomes" id="UP000182011">
    <property type="component" value="Unassembled WGS sequence"/>
</dbReference>
<evidence type="ECO:0000313" key="1">
    <source>
        <dbReference type="EMBL" id="CUS90193.1"/>
    </source>
</evidence>
<evidence type="ECO:0000313" key="2">
    <source>
        <dbReference type="EMBL" id="CUU04167.1"/>
    </source>
</evidence>
<accession>A0A0P1LEI4</accession>
<dbReference type="AlphaFoldDB" id="A0A0P1LEC7"/>
<dbReference type="EMBL" id="CZVI01000020">
    <property type="protein sequence ID" value="CUS90193.1"/>
    <property type="molecule type" value="Genomic_DNA"/>
</dbReference>
<accession>A0A0P1LXQ6</accession>
<dbReference type="OrthoDB" id="9808473at2"/>
<accession>A0A0P1L8T7</accession>
<sequence>MRFSFILIFTISFITTQLVSQQEFEKFDKSFNTSFIQVGEELIYEVKYLFFKLGQIRFKVVDKFIENGIEFYKVRVNVDSYSVPFIDIHASFEAIFDSRFVARRYYSELNERKYYQSVKYWFSKNLSAYIVEKNYQNFEYNTKGQRIDTVKVLTMYCDGPSLFYYARANFKQSKTMVVPTFVEGVKGITIINFGKKKTKIKIDALDKPIDAYEIDGKASYIGFFGLTGDFTGWISADERAIPLKGKVKVLVGSVIVELKSWNNIKETKGN</sequence>
<dbReference type="STRING" id="1633631.GCA_001442925_00944"/>
<evidence type="ECO:0000313" key="3">
    <source>
        <dbReference type="Proteomes" id="UP000182011"/>
    </source>
</evidence>
<gene>
    <name evidence="2" type="ORF">JGI4_00945</name>
    <name evidence="1" type="ORF">JGI8_01395</name>
</gene>
<reference evidence="2 3" key="1">
    <citation type="submission" date="2015-11" db="EMBL/GenBank/DDBJ databases">
        <authorList>
            <person name="Zhang Y."/>
            <person name="Guo Z."/>
        </authorList>
    </citation>
    <scope>NUCLEOTIDE SEQUENCE [LARGE SCALE GENOMIC DNA]</scope>
    <source>
        <strain evidence="2">JGI-4</strain>
    </source>
</reference>
<dbReference type="EMBL" id="FAOP01000004">
    <property type="protein sequence ID" value="CUU04167.1"/>
    <property type="molecule type" value="Genomic_DNA"/>
</dbReference>
<name>A0A0P1LEC7_9BACT</name>
<accession>A0A0S4MYZ2</accession>
<keyword evidence="4" id="KW-1185">Reference proteome</keyword>
<proteinExistence type="predicted"/>
<evidence type="ECO:0008006" key="5">
    <source>
        <dbReference type="Google" id="ProtNLM"/>
    </source>
</evidence>
<dbReference type="Proteomes" id="UP000182200">
    <property type="component" value="Unassembled WGS sequence"/>
</dbReference>
<dbReference type="Pfam" id="PF11306">
    <property type="entry name" value="DUF3108"/>
    <property type="match status" value="1"/>
</dbReference>
<accession>A0A0P1LE14</accession>
<protein>
    <recommendedName>
        <fullName evidence="5">DUF3108 domain-containing protein</fullName>
    </recommendedName>
</protein>
<dbReference type="RefSeq" id="WP_075426625.1">
    <property type="nucleotide sequence ID" value="NZ_CZVI01000020.1"/>
</dbReference>
<accession>A0A0N7MX19</accession>
<dbReference type="InterPro" id="IPR021457">
    <property type="entry name" value="DUF3108"/>
</dbReference>
<reference evidence="1 4" key="2">
    <citation type="submission" date="2015-11" db="EMBL/GenBank/DDBJ databases">
        <authorList>
            <person name="Varghese N."/>
        </authorList>
    </citation>
    <scope>NUCLEOTIDE SEQUENCE [LARGE SCALE GENOMIC DNA]</scope>
    <source>
        <strain evidence="1 4">JGI-8</strain>
    </source>
</reference>
<accession>A0A0P1M6B3</accession>
<evidence type="ECO:0000313" key="4">
    <source>
        <dbReference type="Proteomes" id="UP000182200"/>
    </source>
</evidence>
<accession>A0A0P1LEC7</accession>